<dbReference type="NCBIfam" id="NF000908">
    <property type="entry name" value="PRK00089.1"/>
    <property type="match status" value="1"/>
</dbReference>
<accession>A0AAP0PJZ8</accession>
<dbReference type="Proteomes" id="UP001417504">
    <property type="component" value="Unassembled WGS sequence"/>
</dbReference>
<dbReference type="FunFam" id="3.40.50.300:FF:000094">
    <property type="entry name" value="GTPase Era"/>
    <property type="match status" value="1"/>
</dbReference>
<keyword evidence="4 5" id="KW-0342">GTP-binding</keyword>
<feature type="region of interest" description="G2" evidence="5">
    <location>
        <begin position="135"/>
        <end position="139"/>
    </location>
</feature>
<dbReference type="InterPro" id="IPR005225">
    <property type="entry name" value="Small_GTP-bd"/>
</dbReference>
<dbReference type="HAMAP" id="MF_00367">
    <property type="entry name" value="GTPase_Era"/>
    <property type="match status" value="1"/>
</dbReference>
<keyword evidence="3" id="KW-0694">RNA-binding</keyword>
<sequence length="444" mass="49976">MELTLSLSQLSIPTNPRFTPTIPFPQTLIRAPNRDIPLYKRRSIINGGRPESSGSAKFAAASSDESSFLSLNEKPDRSMALLDDYEVEELDFDASPDPNHRSGYVAVLGKPNVGKSTLSNQMIGQKLSIVTDKPQTTRHRILGICSSPEYQIVLYDTPGVIQKKMHKLDSMMMKNVRNAAINADCVLVVVDACKVPEKIDEVLEEGIANLEDEVPILLVLNKKDLIKPGEIAKRLEDLEMWYQKFTNVDDVIPVSAKYGHGVEDIKEWILSKLPFGPAYYPKDIASEHPERFFVAEIVREKIFMQYRNEVPYACQVNVVSYKTRPDAKDFIQVEIVVEKNSQKIILIGKEGKALKLLATAARLDIEDFLQKKVYLEMIVSIGAFIESDHLAIDNEELRLVTLEDVVMKLDEQLQDSISKNNTIAKLIQQNTAALSRQTVVMEDI</sequence>
<evidence type="ECO:0000256" key="4">
    <source>
        <dbReference type="ARBA" id="ARBA00023134"/>
    </source>
</evidence>
<dbReference type="PRINTS" id="PR00449">
    <property type="entry name" value="RASTRNSFRMNG"/>
</dbReference>
<dbReference type="InterPro" id="IPR006073">
    <property type="entry name" value="GTP-bd"/>
</dbReference>
<feature type="region of interest" description="G4" evidence="5">
    <location>
        <begin position="221"/>
        <end position="224"/>
    </location>
</feature>
<dbReference type="Gene3D" id="3.30.300.20">
    <property type="match status" value="1"/>
</dbReference>
<comment type="similarity">
    <text evidence="1 5">Belongs to the TRAFAC class TrmE-Era-EngA-EngB-Septin-like GTPase superfamily. Era GTPase family.</text>
</comment>
<dbReference type="GO" id="GO:0000028">
    <property type="term" value="P:ribosomal small subunit assembly"/>
    <property type="evidence" value="ECO:0007669"/>
    <property type="project" value="TreeGrafter"/>
</dbReference>
<comment type="caution">
    <text evidence="7">The sequence shown here is derived from an EMBL/GenBank/DDBJ whole genome shotgun (WGS) entry which is preliminary data.</text>
</comment>
<dbReference type="Pfam" id="PF07650">
    <property type="entry name" value="KH_2"/>
    <property type="match status" value="1"/>
</dbReference>
<dbReference type="SUPFAM" id="SSF54814">
    <property type="entry name" value="Prokaryotic type KH domain (KH-domain type II)"/>
    <property type="match status" value="1"/>
</dbReference>
<evidence type="ECO:0000313" key="8">
    <source>
        <dbReference type="Proteomes" id="UP001417504"/>
    </source>
</evidence>
<organism evidence="7 8">
    <name type="scientific">Stephania japonica</name>
    <dbReference type="NCBI Taxonomy" id="461633"/>
    <lineage>
        <taxon>Eukaryota</taxon>
        <taxon>Viridiplantae</taxon>
        <taxon>Streptophyta</taxon>
        <taxon>Embryophyta</taxon>
        <taxon>Tracheophyta</taxon>
        <taxon>Spermatophyta</taxon>
        <taxon>Magnoliopsida</taxon>
        <taxon>Ranunculales</taxon>
        <taxon>Menispermaceae</taxon>
        <taxon>Menispermoideae</taxon>
        <taxon>Cissampelideae</taxon>
        <taxon>Stephania</taxon>
    </lineage>
</organism>
<dbReference type="InterPro" id="IPR015946">
    <property type="entry name" value="KH_dom-like_a/b"/>
</dbReference>
<dbReference type="InterPro" id="IPR004044">
    <property type="entry name" value="KH_dom_type_2"/>
</dbReference>
<dbReference type="InterPro" id="IPR030388">
    <property type="entry name" value="G_ERA_dom"/>
</dbReference>
<feature type="region of interest" description="G1" evidence="5">
    <location>
        <begin position="109"/>
        <end position="116"/>
    </location>
</feature>
<dbReference type="GO" id="GO:0019843">
    <property type="term" value="F:rRNA binding"/>
    <property type="evidence" value="ECO:0007669"/>
    <property type="project" value="TreeGrafter"/>
</dbReference>
<feature type="domain" description="Era-type G" evidence="6">
    <location>
        <begin position="101"/>
        <end position="275"/>
    </location>
</feature>
<gene>
    <name evidence="7" type="ORF">Sjap_005352</name>
</gene>
<dbReference type="InterPro" id="IPR027417">
    <property type="entry name" value="P-loop_NTPase"/>
</dbReference>
<evidence type="ECO:0000259" key="6">
    <source>
        <dbReference type="PROSITE" id="PS51713"/>
    </source>
</evidence>
<dbReference type="PANTHER" id="PTHR42698:SF2">
    <property type="entry name" value="GTPASE ERA-LIKE, CHLOROPLASTIC"/>
    <property type="match status" value="1"/>
</dbReference>
<dbReference type="NCBIfam" id="TIGR00231">
    <property type="entry name" value="small_GTP"/>
    <property type="match status" value="1"/>
</dbReference>
<dbReference type="EMBL" id="JBBNAE010000002">
    <property type="protein sequence ID" value="KAK9145449.1"/>
    <property type="molecule type" value="Genomic_DNA"/>
</dbReference>
<dbReference type="InterPro" id="IPR009019">
    <property type="entry name" value="KH_sf_prok-type"/>
</dbReference>
<dbReference type="GO" id="GO:0005525">
    <property type="term" value="F:GTP binding"/>
    <property type="evidence" value="ECO:0007669"/>
    <property type="project" value="UniProtKB-UniRule"/>
</dbReference>
<keyword evidence="8" id="KW-1185">Reference proteome</keyword>
<evidence type="ECO:0000256" key="1">
    <source>
        <dbReference type="ARBA" id="ARBA00007921"/>
    </source>
</evidence>
<feature type="region of interest" description="G3" evidence="5">
    <location>
        <begin position="156"/>
        <end position="159"/>
    </location>
</feature>
<dbReference type="InterPro" id="IPR005662">
    <property type="entry name" value="GTPase_Era-like"/>
</dbReference>
<dbReference type="Pfam" id="PF01926">
    <property type="entry name" value="MMR_HSR1"/>
    <property type="match status" value="1"/>
</dbReference>
<dbReference type="GO" id="GO:0043024">
    <property type="term" value="F:ribosomal small subunit binding"/>
    <property type="evidence" value="ECO:0007669"/>
    <property type="project" value="TreeGrafter"/>
</dbReference>
<dbReference type="AlphaFoldDB" id="A0AAP0PJZ8"/>
<evidence type="ECO:0000256" key="3">
    <source>
        <dbReference type="ARBA" id="ARBA00022884"/>
    </source>
</evidence>
<name>A0AAP0PJZ8_9MAGN</name>
<dbReference type="Gene3D" id="3.40.50.300">
    <property type="entry name" value="P-loop containing nucleotide triphosphate hydrolases"/>
    <property type="match status" value="1"/>
</dbReference>
<dbReference type="CDD" id="cd22534">
    <property type="entry name" value="KH-II_Era"/>
    <property type="match status" value="1"/>
</dbReference>
<keyword evidence="2 5" id="KW-0547">Nucleotide-binding</keyword>
<dbReference type="CDD" id="cd04163">
    <property type="entry name" value="Era"/>
    <property type="match status" value="1"/>
</dbReference>
<dbReference type="SUPFAM" id="SSF52540">
    <property type="entry name" value="P-loop containing nucleoside triphosphate hydrolases"/>
    <property type="match status" value="1"/>
</dbReference>
<dbReference type="PANTHER" id="PTHR42698">
    <property type="entry name" value="GTPASE ERA"/>
    <property type="match status" value="1"/>
</dbReference>
<evidence type="ECO:0000313" key="7">
    <source>
        <dbReference type="EMBL" id="KAK9145449.1"/>
    </source>
</evidence>
<dbReference type="NCBIfam" id="TIGR00436">
    <property type="entry name" value="era"/>
    <property type="match status" value="1"/>
</dbReference>
<feature type="region of interest" description="G5" evidence="5">
    <location>
        <begin position="254"/>
        <end position="256"/>
    </location>
</feature>
<evidence type="ECO:0000256" key="5">
    <source>
        <dbReference type="PROSITE-ProRule" id="PRU01050"/>
    </source>
</evidence>
<evidence type="ECO:0000256" key="2">
    <source>
        <dbReference type="ARBA" id="ARBA00022741"/>
    </source>
</evidence>
<proteinExistence type="inferred from homology"/>
<reference evidence="7 8" key="1">
    <citation type="submission" date="2024-01" db="EMBL/GenBank/DDBJ databases">
        <title>Genome assemblies of Stephania.</title>
        <authorList>
            <person name="Yang L."/>
        </authorList>
    </citation>
    <scope>NUCLEOTIDE SEQUENCE [LARGE SCALE GENOMIC DNA]</scope>
    <source>
        <strain evidence="7">QJT</strain>
        <tissue evidence="7">Leaf</tissue>
    </source>
</reference>
<dbReference type="PROSITE" id="PS51713">
    <property type="entry name" value="G_ERA"/>
    <property type="match status" value="1"/>
</dbReference>
<protein>
    <recommendedName>
        <fullName evidence="6">Era-type G domain-containing protein</fullName>
    </recommendedName>
</protein>